<organism evidence="11 12">
    <name type="scientific">Papiine betaherpesvirus 4</name>
    <dbReference type="NCBI Taxonomy" id="2560624"/>
    <lineage>
        <taxon>Viruses</taxon>
        <taxon>Duplodnaviria</taxon>
        <taxon>Heunggongvirae</taxon>
        <taxon>Peploviricota</taxon>
        <taxon>Herviviricetes</taxon>
        <taxon>Herpesvirales</taxon>
        <taxon>Orthoherpesviridae</taxon>
        <taxon>Betaherpesvirinae</taxon>
        <taxon>Cytomegalovirus</taxon>
        <taxon>Cytomegalovirus papiinebeta4</taxon>
    </lineage>
</organism>
<evidence type="ECO:0000256" key="3">
    <source>
        <dbReference type="ARBA" id="ARBA00022692"/>
    </source>
</evidence>
<sequence>MTGEVCHVNDTMKAYGMTPDLTISLYSLGMILGIGGNMLILCVICLTRRPWFAHDILFMNMIFADLLMLLTIPAWVYYLLNYTQVSRLECVGLSFAFYVPLFLHSDMIVAIAVERYQNLVRNTPVSCKTAVISCTLLWTTVTLVTSPYYMLRETQEPDSCILGNYTWHVSSPYRTVMDVAINLWTFVVPAGVILFLSIRIHSCSWGNRKLNTRTSRHLDAMAINMLFFNGLFNLVMFRDIVTDFSSGLSCHYLRQEHFFRMMGIAFVFARPIFNPILYVSISKKLLRSIFLLFMRVPYDTLDSEHAELMVQGKINNEQVPDPFPRECESML</sequence>
<dbReference type="GO" id="GO:0019957">
    <property type="term" value="F:C-C chemokine binding"/>
    <property type="evidence" value="ECO:0007669"/>
    <property type="project" value="TreeGrafter"/>
</dbReference>
<dbReference type="GO" id="GO:0016020">
    <property type="term" value="C:membrane"/>
    <property type="evidence" value="ECO:0007669"/>
    <property type="project" value="InterPro"/>
</dbReference>
<keyword evidence="2" id="KW-1032">Host cell membrane</keyword>
<reference evidence="11 12" key="1">
    <citation type="journal article" date="2001" name="Arch. Virol.">
        <title>Isolation and characterization of an endogenous cytomegalovirus (BaCMV) from baboons.</title>
        <authorList>
            <person name="Blewett E.L."/>
            <person name="White G."/>
            <person name="Saliki J.T."/>
            <person name="Eberle R."/>
        </authorList>
    </citation>
    <scope>NUCLEOTIDE SEQUENCE [LARGE SCALE GENOMIC DNA]</scope>
    <source>
        <strain evidence="11">OCOM4-52</strain>
    </source>
</reference>
<keyword evidence="2" id="KW-1043">Host membrane</keyword>
<dbReference type="PROSITE" id="PS50262">
    <property type="entry name" value="G_PROTEIN_RECEP_F1_2"/>
    <property type="match status" value="1"/>
</dbReference>
<dbReference type="SUPFAM" id="SSF81321">
    <property type="entry name" value="Family A G protein-coupled receptor-like"/>
    <property type="match status" value="1"/>
</dbReference>
<keyword evidence="3 9" id="KW-0812">Transmembrane</keyword>
<dbReference type="InterPro" id="IPR050119">
    <property type="entry name" value="CCR1-9-like"/>
</dbReference>
<dbReference type="GO" id="GO:0006955">
    <property type="term" value="P:immune response"/>
    <property type="evidence" value="ECO:0007669"/>
    <property type="project" value="TreeGrafter"/>
</dbReference>
<comment type="subcellular location">
    <subcellularLocation>
        <location evidence="1">Host cell membrane</location>
        <topology evidence="1">Multi-pass membrane protein</topology>
    </subcellularLocation>
</comment>
<evidence type="ECO:0000256" key="1">
    <source>
        <dbReference type="ARBA" id="ARBA00004598"/>
    </source>
</evidence>
<feature type="domain" description="G-protein coupled receptors family 1 profile" evidence="10">
    <location>
        <begin position="36"/>
        <end position="278"/>
    </location>
</feature>
<reference evidence="11 12" key="2">
    <citation type="journal article" date="2015" name="Genome Announc.">
        <title>Complete Genome Sequences of Mandrillus leucophaeus and Papio ursinus Cytomegaloviruses.</title>
        <authorList>
            <person name="Blewett E.L."/>
            <person name="Sherrod C.J."/>
            <person name="Texier J.R."/>
            <person name="Conrad T.M."/>
            <person name="Dittmer D.P."/>
        </authorList>
    </citation>
    <scope>NUCLEOTIDE SEQUENCE [LARGE SCALE GENOMIC DNA]</scope>
    <source>
        <strain evidence="11">OCOM4-52</strain>
    </source>
</reference>
<dbReference type="Pfam" id="PF00001">
    <property type="entry name" value="7tm_1"/>
    <property type="match status" value="1"/>
</dbReference>
<evidence type="ECO:0000256" key="7">
    <source>
        <dbReference type="ARBA" id="ARBA00023170"/>
    </source>
</evidence>
<dbReference type="InterPro" id="IPR000276">
    <property type="entry name" value="GPCR_Rhodpsn"/>
</dbReference>
<evidence type="ECO:0000256" key="9">
    <source>
        <dbReference type="SAM" id="Phobius"/>
    </source>
</evidence>
<feature type="transmembrane region" description="Helical" evidence="9">
    <location>
        <begin position="23"/>
        <end position="46"/>
    </location>
</feature>
<feature type="transmembrane region" description="Helical" evidence="9">
    <location>
        <begin position="58"/>
        <end position="80"/>
    </location>
</feature>
<dbReference type="OrthoDB" id="30373at10239"/>
<dbReference type="KEGG" id="vg:24284820"/>
<keyword evidence="6 9" id="KW-0472">Membrane</keyword>
<feature type="transmembrane region" description="Helical" evidence="9">
    <location>
        <begin position="218"/>
        <end position="237"/>
    </location>
</feature>
<feature type="transmembrane region" description="Helical" evidence="9">
    <location>
        <begin position="92"/>
        <end position="113"/>
    </location>
</feature>
<dbReference type="EMBL" id="KR351281">
    <property type="protein sequence ID" value="AKG51567.1"/>
    <property type="molecule type" value="Genomic_DNA"/>
</dbReference>
<feature type="transmembrane region" description="Helical" evidence="9">
    <location>
        <begin position="125"/>
        <end position="149"/>
    </location>
</feature>
<dbReference type="InterPro" id="IPR017452">
    <property type="entry name" value="GPCR_Rhodpsn_7TM"/>
</dbReference>
<keyword evidence="7" id="KW-0675">Receptor</keyword>
<accession>A0A0F7G9J8</accession>
<dbReference type="PANTHER" id="PTHR10489:SF671">
    <property type="entry name" value="C-X-C CHEMOKINE RECEPTOR TYPE 3"/>
    <property type="match status" value="1"/>
</dbReference>
<name>A0A0F7G9J8_9BETA</name>
<evidence type="ECO:0000259" key="10">
    <source>
        <dbReference type="PROSITE" id="PS50262"/>
    </source>
</evidence>
<evidence type="ECO:0000256" key="8">
    <source>
        <dbReference type="ARBA" id="ARBA00023224"/>
    </source>
</evidence>
<dbReference type="GO" id="GO:0016493">
    <property type="term" value="F:C-C chemokine receptor activity"/>
    <property type="evidence" value="ECO:0007669"/>
    <property type="project" value="TreeGrafter"/>
</dbReference>
<dbReference type="GO" id="GO:0019722">
    <property type="term" value="P:calcium-mediated signaling"/>
    <property type="evidence" value="ECO:0007669"/>
    <property type="project" value="TreeGrafter"/>
</dbReference>
<dbReference type="PANTHER" id="PTHR10489">
    <property type="entry name" value="CELL ADHESION MOLECULE"/>
    <property type="match status" value="1"/>
</dbReference>
<dbReference type="PRINTS" id="PR00237">
    <property type="entry name" value="GPCRRHODOPSN"/>
</dbReference>
<dbReference type="Gene3D" id="1.20.1070.10">
    <property type="entry name" value="Rhodopsin 7-helix transmembrane proteins"/>
    <property type="match status" value="1"/>
</dbReference>
<dbReference type="GO" id="GO:0007204">
    <property type="term" value="P:positive regulation of cytosolic calcium ion concentration"/>
    <property type="evidence" value="ECO:0007669"/>
    <property type="project" value="TreeGrafter"/>
</dbReference>
<feature type="transmembrane region" description="Helical" evidence="9">
    <location>
        <begin position="179"/>
        <end position="198"/>
    </location>
</feature>
<evidence type="ECO:0000313" key="12">
    <source>
        <dbReference type="Proteomes" id="UP000171701"/>
    </source>
</evidence>
<evidence type="ECO:0000313" key="11">
    <source>
        <dbReference type="EMBL" id="AKG51567.1"/>
    </source>
</evidence>
<proteinExistence type="predicted"/>
<evidence type="ECO:0000256" key="2">
    <source>
        <dbReference type="ARBA" id="ARBA00022511"/>
    </source>
</evidence>
<evidence type="ECO:0000256" key="6">
    <source>
        <dbReference type="ARBA" id="ARBA00023136"/>
    </source>
</evidence>
<protein>
    <submittedName>
        <fullName evidence="11">US27D</fullName>
    </submittedName>
</protein>
<dbReference type="Proteomes" id="UP000171701">
    <property type="component" value="Segment"/>
</dbReference>
<keyword evidence="5" id="KW-0297">G-protein coupled receptor</keyword>
<dbReference type="GO" id="GO:0060326">
    <property type="term" value="P:cell chemotaxis"/>
    <property type="evidence" value="ECO:0007669"/>
    <property type="project" value="TreeGrafter"/>
</dbReference>
<keyword evidence="8" id="KW-0807">Transducer</keyword>
<evidence type="ECO:0000256" key="4">
    <source>
        <dbReference type="ARBA" id="ARBA00022989"/>
    </source>
</evidence>
<dbReference type="GO" id="GO:0020002">
    <property type="term" value="C:host cell plasma membrane"/>
    <property type="evidence" value="ECO:0007669"/>
    <property type="project" value="UniProtKB-SubCell"/>
</dbReference>
<keyword evidence="12" id="KW-1185">Reference proteome</keyword>
<evidence type="ECO:0000256" key="5">
    <source>
        <dbReference type="ARBA" id="ARBA00023040"/>
    </source>
</evidence>
<feature type="transmembrane region" description="Helical" evidence="9">
    <location>
        <begin position="257"/>
        <end position="279"/>
    </location>
</feature>
<keyword evidence="4 9" id="KW-1133">Transmembrane helix</keyword>